<dbReference type="SUPFAM" id="SSF54427">
    <property type="entry name" value="NTF2-like"/>
    <property type="match status" value="1"/>
</dbReference>
<gene>
    <name evidence="1" type="ORF">KOI35_27565</name>
</gene>
<dbReference type="EMBL" id="JAHKKG010000008">
    <property type="protein sequence ID" value="MBU2667274.1"/>
    <property type="molecule type" value="Genomic_DNA"/>
</dbReference>
<comment type="caution">
    <text evidence="1">The sequence shown here is derived from an EMBL/GenBank/DDBJ whole genome shotgun (WGS) entry which is preliminary data.</text>
</comment>
<proteinExistence type="predicted"/>
<evidence type="ECO:0000313" key="2">
    <source>
        <dbReference type="Proteomes" id="UP001519654"/>
    </source>
</evidence>
<reference evidence="1 2" key="1">
    <citation type="submission" date="2021-06" db="EMBL/GenBank/DDBJ databases">
        <title>Actinoplanes lichenicola sp. nov., and Actinoplanes ovalisporus sp. nov., isolated from lichen in Thailand.</title>
        <authorList>
            <person name="Saeng-In P."/>
            <person name="Kanchanasin P."/>
            <person name="Yuki M."/>
            <person name="Kudo T."/>
            <person name="Ohkuma M."/>
            <person name="Phongsopitanun W."/>
            <person name="Tanasupawat S."/>
        </authorList>
    </citation>
    <scope>NUCLEOTIDE SEQUENCE [LARGE SCALE GENOMIC DNA]</scope>
    <source>
        <strain evidence="1 2">NBRC 110975</strain>
    </source>
</reference>
<dbReference type="Proteomes" id="UP001519654">
    <property type="component" value="Unassembled WGS sequence"/>
</dbReference>
<protein>
    <recommendedName>
        <fullName evidence="3">Nuclear transport factor 2 family protein</fullName>
    </recommendedName>
</protein>
<dbReference type="InterPro" id="IPR032710">
    <property type="entry name" value="NTF2-like_dom_sf"/>
</dbReference>
<sequence>MDVSRLATEHVRRFNRSVEAKDFTDFVDSFADQASLAFDPSNVGPFKGRDAISLAYRVGAPDDTIELVGIEETGPSDAVVRFAWTSDPQRRPGEMIMRWTGDEKVDRLEVRLP</sequence>
<accession>A0ABS5YUZ4</accession>
<dbReference type="Gene3D" id="3.10.450.50">
    <property type="match status" value="1"/>
</dbReference>
<evidence type="ECO:0000313" key="1">
    <source>
        <dbReference type="EMBL" id="MBU2667274.1"/>
    </source>
</evidence>
<name>A0ABS5YUZ4_9ACTN</name>
<keyword evidence="2" id="KW-1185">Reference proteome</keyword>
<organism evidence="1 2">
    <name type="scientific">Paractinoplanes bogorensis</name>
    <dbReference type="NCBI Taxonomy" id="1610840"/>
    <lineage>
        <taxon>Bacteria</taxon>
        <taxon>Bacillati</taxon>
        <taxon>Actinomycetota</taxon>
        <taxon>Actinomycetes</taxon>
        <taxon>Micromonosporales</taxon>
        <taxon>Micromonosporaceae</taxon>
        <taxon>Paractinoplanes</taxon>
    </lineage>
</organism>
<evidence type="ECO:0008006" key="3">
    <source>
        <dbReference type="Google" id="ProtNLM"/>
    </source>
</evidence>
<dbReference type="RefSeq" id="WP_215791522.1">
    <property type="nucleotide sequence ID" value="NZ_JAHKKG010000008.1"/>
</dbReference>